<evidence type="ECO:0000256" key="1">
    <source>
        <dbReference type="ARBA" id="ARBA00009175"/>
    </source>
</evidence>
<feature type="binding site" evidence="4">
    <location>
        <position position="71"/>
    </location>
    <ligand>
        <name>molybdate</name>
        <dbReference type="ChEBI" id="CHEBI:36264"/>
    </ligand>
</feature>
<dbReference type="AlphaFoldDB" id="A0A330L2W1"/>
<dbReference type="InterPro" id="IPR005950">
    <property type="entry name" value="ModA"/>
</dbReference>
<accession>A0A330L2W1</accession>
<dbReference type="PANTHER" id="PTHR30632:SF0">
    <property type="entry name" value="SULFATE-BINDING PROTEIN"/>
    <property type="match status" value="1"/>
</dbReference>
<keyword evidence="6" id="KW-1185">Reference proteome</keyword>
<dbReference type="GO" id="GO:0030973">
    <property type="term" value="F:molybdate ion binding"/>
    <property type="evidence" value="ECO:0007669"/>
    <property type="project" value="TreeGrafter"/>
</dbReference>
<dbReference type="Gene3D" id="3.40.190.10">
    <property type="entry name" value="Periplasmic binding protein-like II"/>
    <property type="match status" value="2"/>
</dbReference>
<keyword evidence="3" id="KW-0732">Signal</keyword>
<dbReference type="RefSeq" id="WP_181416648.1">
    <property type="nucleotide sequence ID" value="NZ_OUNR01000002.1"/>
</dbReference>
<dbReference type="InterPro" id="IPR050682">
    <property type="entry name" value="ModA/WtpA"/>
</dbReference>
<evidence type="ECO:0000256" key="2">
    <source>
        <dbReference type="ARBA" id="ARBA00022723"/>
    </source>
</evidence>
<name>A0A330L2W1_9BACT</name>
<evidence type="ECO:0000256" key="3">
    <source>
        <dbReference type="ARBA" id="ARBA00022729"/>
    </source>
</evidence>
<dbReference type="GO" id="GO:0046872">
    <property type="term" value="F:metal ion binding"/>
    <property type="evidence" value="ECO:0007669"/>
    <property type="project" value="UniProtKB-KW"/>
</dbReference>
<feature type="binding site" evidence="4">
    <location>
        <position position="44"/>
    </location>
    <ligand>
        <name>molybdate</name>
        <dbReference type="ChEBI" id="CHEBI:36264"/>
    </ligand>
</feature>
<dbReference type="PIRSF" id="PIRSF004846">
    <property type="entry name" value="ModA"/>
    <property type="match status" value="1"/>
</dbReference>
<evidence type="ECO:0000313" key="6">
    <source>
        <dbReference type="Proteomes" id="UP000248168"/>
    </source>
</evidence>
<evidence type="ECO:0000256" key="4">
    <source>
        <dbReference type="PIRSR" id="PIRSR004846-1"/>
    </source>
</evidence>
<dbReference type="NCBIfam" id="TIGR01256">
    <property type="entry name" value="modA"/>
    <property type="match status" value="1"/>
</dbReference>
<gene>
    <name evidence="5" type="ORF">NITLEN_100016</name>
</gene>
<comment type="similarity">
    <text evidence="1">Belongs to the bacterial solute-binding protein ModA family.</text>
</comment>
<keyword evidence="4" id="KW-0500">Molybdenum</keyword>
<keyword evidence="2 4" id="KW-0479">Metal-binding</keyword>
<dbReference type="EMBL" id="OUNR01000002">
    <property type="protein sequence ID" value="SPP64146.1"/>
    <property type="molecule type" value="Genomic_DNA"/>
</dbReference>
<dbReference type="Pfam" id="PF13531">
    <property type="entry name" value="SBP_bac_11"/>
    <property type="match status" value="1"/>
</dbReference>
<dbReference type="Proteomes" id="UP000248168">
    <property type="component" value="Unassembled WGS sequence"/>
</dbReference>
<dbReference type="InParanoid" id="A0A330L2W1"/>
<organism evidence="5 6">
    <name type="scientific">Nitrospira lenta</name>
    <dbReference type="NCBI Taxonomy" id="1436998"/>
    <lineage>
        <taxon>Bacteria</taxon>
        <taxon>Pseudomonadati</taxon>
        <taxon>Nitrospirota</taxon>
        <taxon>Nitrospiria</taxon>
        <taxon>Nitrospirales</taxon>
        <taxon>Nitrospiraceae</taxon>
        <taxon>Nitrospira</taxon>
    </lineage>
</organism>
<dbReference type="PANTHER" id="PTHR30632">
    <property type="entry name" value="MOLYBDATE-BINDING PERIPLASMIC PROTEIN"/>
    <property type="match status" value="1"/>
</dbReference>
<protein>
    <submittedName>
        <fullName evidence="5">Putative Molybdenum ABC transporter, periplasmic binding protein</fullName>
    </submittedName>
</protein>
<dbReference type="FunCoup" id="A0A330L2W1">
    <property type="interactions" value="190"/>
</dbReference>
<reference evidence="6" key="1">
    <citation type="submission" date="2018-04" db="EMBL/GenBank/DDBJ databases">
        <authorList>
            <person name="Lucker S."/>
            <person name="Sakoula D."/>
        </authorList>
    </citation>
    <scope>NUCLEOTIDE SEQUENCE [LARGE SCALE GENOMIC DNA]</scope>
</reference>
<evidence type="ECO:0000313" key="5">
    <source>
        <dbReference type="EMBL" id="SPP64146.1"/>
    </source>
</evidence>
<feature type="binding site" evidence="4">
    <location>
        <position position="198"/>
    </location>
    <ligand>
        <name>molybdate</name>
        <dbReference type="ChEBI" id="CHEBI:36264"/>
    </ligand>
</feature>
<proteinExistence type="inferred from homology"/>
<dbReference type="SUPFAM" id="SSF53850">
    <property type="entry name" value="Periplasmic binding protein-like II"/>
    <property type="match status" value="1"/>
</dbReference>
<dbReference type="GO" id="GO:0015689">
    <property type="term" value="P:molybdate ion transport"/>
    <property type="evidence" value="ECO:0007669"/>
    <property type="project" value="InterPro"/>
</dbReference>
<sequence length="263" mass="28398">MAHHTTFPRLLSPSLVAAIAGLAAVLGICAPVRAEPLTVGAPPSLRPALIEILPMFEREYDAPVQIVYTPSKTLVREIENGASIDVLLTGGVDEIEYLHKKGLTLNGKPRIYARTSLVLVMSTNSSAALLSLDDALQSRTTRIVLGDPHTSSLGEISARALAKINPTYKTHANILYAPHSEDIIQLIRTGKADVGLVYRVDTINSGQVRISDGTPIGSQVPIQFGQAVVSTCRPALRPVAERFSDFLMTPRIQKLLVKYGFDP</sequence>